<dbReference type="PROSITE" id="PS51114">
    <property type="entry name" value="FBA"/>
    <property type="match status" value="1"/>
</dbReference>
<evidence type="ECO:0000256" key="1">
    <source>
        <dbReference type="ARBA" id="ARBA00022786"/>
    </source>
</evidence>
<dbReference type="InterPro" id="IPR001810">
    <property type="entry name" value="F-box_dom"/>
</dbReference>
<evidence type="ECO:0000313" key="5">
    <source>
        <dbReference type="Proteomes" id="UP001178461"/>
    </source>
</evidence>
<dbReference type="GO" id="GO:0031146">
    <property type="term" value="P:SCF-dependent proteasomal ubiquitin-dependent protein catabolic process"/>
    <property type="evidence" value="ECO:0007669"/>
    <property type="project" value="TreeGrafter"/>
</dbReference>
<evidence type="ECO:0000313" key="4">
    <source>
        <dbReference type="EMBL" id="CAI5782962.1"/>
    </source>
</evidence>
<dbReference type="PANTHER" id="PTHR12125:SF12">
    <property type="entry name" value="F-BOX ONLY PROTEIN 6"/>
    <property type="match status" value="1"/>
</dbReference>
<dbReference type="Gene3D" id="1.20.1280.50">
    <property type="match status" value="1"/>
</dbReference>
<evidence type="ECO:0000259" key="3">
    <source>
        <dbReference type="PROSITE" id="PS51114"/>
    </source>
</evidence>
<keyword evidence="5" id="KW-1185">Reference proteome</keyword>
<dbReference type="FunFam" id="1.20.1280.50:FF:000002">
    <property type="entry name" value="F-box only protein 44"/>
    <property type="match status" value="1"/>
</dbReference>
<dbReference type="Proteomes" id="UP001178461">
    <property type="component" value="Chromosome 8"/>
</dbReference>
<gene>
    <name evidence="4" type="ORF">PODLI_1B032632</name>
</gene>
<dbReference type="SUPFAM" id="SSF81383">
    <property type="entry name" value="F-box domain"/>
    <property type="match status" value="1"/>
</dbReference>
<dbReference type="PROSITE" id="PS50181">
    <property type="entry name" value="FBOX"/>
    <property type="match status" value="1"/>
</dbReference>
<dbReference type="PANTHER" id="PTHR12125">
    <property type="entry name" value="F-BOX ONLY PROTEIN 6-LIKE PROTEIN"/>
    <property type="match status" value="1"/>
</dbReference>
<feature type="domain" description="FBA" evidence="3">
    <location>
        <begin position="62"/>
        <end position="258"/>
    </location>
</feature>
<dbReference type="EMBL" id="OX395133">
    <property type="protein sequence ID" value="CAI5782962.1"/>
    <property type="molecule type" value="Genomic_DNA"/>
</dbReference>
<accession>A0AA35PFN8</accession>
<dbReference type="FunFam" id="2.60.120.260:FF:000012">
    <property type="entry name" value="F-box only protein 2"/>
    <property type="match status" value="1"/>
</dbReference>
<name>A0AA35PFN8_9SAUR</name>
<dbReference type="Pfam" id="PF04300">
    <property type="entry name" value="FBA"/>
    <property type="match status" value="1"/>
</dbReference>
<feature type="domain" description="F-box" evidence="2">
    <location>
        <begin position="1"/>
        <end position="48"/>
    </location>
</feature>
<dbReference type="GO" id="GO:0061630">
    <property type="term" value="F:ubiquitin protein ligase activity"/>
    <property type="evidence" value="ECO:0007669"/>
    <property type="project" value="TreeGrafter"/>
</dbReference>
<dbReference type="InterPro" id="IPR036047">
    <property type="entry name" value="F-box-like_dom_sf"/>
</dbReference>
<dbReference type="AlphaFoldDB" id="A0AA35PFN8"/>
<dbReference type="SMART" id="SM00256">
    <property type="entry name" value="FBOX"/>
    <property type="match status" value="1"/>
</dbReference>
<dbReference type="GO" id="GO:0036503">
    <property type="term" value="P:ERAD pathway"/>
    <property type="evidence" value="ECO:0007669"/>
    <property type="project" value="TreeGrafter"/>
</dbReference>
<keyword evidence="1" id="KW-0833">Ubl conjugation pathway</keyword>
<sequence length="313" mass="37418">MTNIGNLPDHVMLDILSLIPMNELILSCRLVCSRWRDLVDLPILWRSKYRHKNENLKKTKEFYVFSHLERNLIKNPCGEEGLDFWETQTSPRGQWKTKEMSEADSSKLQKWDFLQRHFYVKDDAIPYQEVNKCFAAYGRLCVKSQLITLKDEGYWDELMDEGRPTIVVKDWFYGVLGRRYQLSVKLLSADFTVIREYCSKGRYTCYSEDEEWREVSHTFHNFPPGVRHIFFQHQSQNLNWQESGLLMRIAKLFRIARCMKTDRRMRITKSSVTIGPFSLDKTMYYKDGRELSRCSFIYYRGIQCPCRGNYLHW</sequence>
<dbReference type="CDD" id="cd22168">
    <property type="entry name" value="F-box_FBXO6-like"/>
    <property type="match status" value="1"/>
</dbReference>
<dbReference type="GO" id="GO:0019005">
    <property type="term" value="C:SCF ubiquitin ligase complex"/>
    <property type="evidence" value="ECO:0007669"/>
    <property type="project" value="TreeGrafter"/>
</dbReference>
<dbReference type="InterPro" id="IPR008979">
    <property type="entry name" value="Galactose-bd-like_sf"/>
</dbReference>
<dbReference type="Gene3D" id="2.60.120.260">
    <property type="entry name" value="Galactose-binding domain-like"/>
    <property type="match status" value="1"/>
</dbReference>
<evidence type="ECO:0000259" key="2">
    <source>
        <dbReference type="PROSITE" id="PS50181"/>
    </source>
</evidence>
<organism evidence="4 5">
    <name type="scientific">Podarcis lilfordi</name>
    <name type="common">Lilford's wall lizard</name>
    <dbReference type="NCBI Taxonomy" id="74358"/>
    <lineage>
        <taxon>Eukaryota</taxon>
        <taxon>Metazoa</taxon>
        <taxon>Chordata</taxon>
        <taxon>Craniata</taxon>
        <taxon>Vertebrata</taxon>
        <taxon>Euteleostomi</taxon>
        <taxon>Lepidosauria</taxon>
        <taxon>Squamata</taxon>
        <taxon>Bifurcata</taxon>
        <taxon>Unidentata</taxon>
        <taxon>Episquamata</taxon>
        <taxon>Laterata</taxon>
        <taxon>Lacertibaenia</taxon>
        <taxon>Lacertidae</taxon>
        <taxon>Podarcis</taxon>
    </lineage>
</organism>
<dbReference type="InterPro" id="IPR007397">
    <property type="entry name" value="F-box-assoc_dom"/>
</dbReference>
<proteinExistence type="predicted"/>
<dbReference type="GO" id="GO:0005737">
    <property type="term" value="C:cytoplasm"/>
    <property type="evidence" value="ECO:0007669"/>
    <property type="project" value="UniProtKB-ARBA"/>
</dbReference>
<dbReference type="Pfam" id="PF12937">
    <property type="entry name" value="F-box-like"/>
    <property type="match status" value="1"/>
</dbReference>
<dbReference type="GO" id="GO:0006516">
    <property type="term" value="P:glycoprotein catabolic process"/>
    <property type="evidence" value="ECO:0007669"/>
    <property type="project" value="TreeGrafter"/>
</dbReference>
<dbReference type="InterPro" id="IPR039752">
    <property type="entry name" value="F-box_only"/>
</dbReference>
<protein>
    <submittedName>
        <fullName evidence="4">F-box only protein 44-like</fullName>
    </submittedName>
</protein>
<dbReference type="SMART" id="SM01198">
    <property type="entry name" value="FBA"/>
    <property type="match status" value="1"/>
</dbReference>
<dbReference type="SUPFAM" id="SSF49785">
    <property type="entry name" value="Galactose-binding domain-like"/>
    <property type="match status" value="1"/>
</dbReference>
<reference evidence="4" key="1">
    <citation type="submission" date="2022-12" db="EMBL/GenBank/DDBJ databases">
        <authorList>
            <person name="Alioto T."/>
            <person name="Alioto T."/>
            <person name="Gomez Garrido J."/>
        </authorList>
    </citation>
    <scope>NUCLEOTIDE SEQUENCE</scope>
</reference>